<dbReference type="AlphaFoldDB" id="A0A1E7ENR5"/>
<evidence type="ECO:0000313" key="2">
    <source>
        <dbReference type="Proteomes" id="UP000095751"/>
    </source>
</evidence>
<feature type="non-terminal residue" evidence="1">
    <location>
        <position position="53"/>
    </location>
</feature>
<dbReference type="KEGG" id="fcy:FRACYDRAFT_164942"/>
<keyword evidence="2" id="KW-1185">Reference proteome</keyword>
<gene>
    <name evidence="1" type="ORF">FRACYDRAFT_164942</name>
</gene>
<organism evidence="1 2">
    <name type="scientific">Fragilariopsis cylindrus CCMP1102</name>
    <dbReference type="NCBI Taxonomy" id="635003"/>
    <lineage>
        <taxon>Eukaryota</taxon>
        <taxon>Sar</taxon>
        <taxon>Stramenopiles</taxon>
        <taxon>Ochrophyta</taxon>
        <taxon>Bacillariophyta</taxon>
        <taxon>Bacillariophyceae</taxon>
        <taxon>Bacillariophycidae</taxon>
        <taxon>Bacillariales</taxon>
        <taxon>Bacillariaceae</taxon>
        <taxon>Fragilariopsis</taxon>
    </lineage>
</organism>
<reference evidence="1 2" key="1">
    <citation type="submission" date="2016-09" db="EMBL/GenBank/DDBJ databases">
        <title>Extensive genetic diversity and differential bi-allelic expression allows diatom success in the polar Southern Ocean.</title>
        <authorList>
            <consortium name="DOE Joint Genome Institute"/>
            <person name="Mock T."/>
            <person name="Otillar R.P."/>
            <person name="Strauss J."/>
            <person name="Dupont C."/>
            <person name="Frickenhaus S."/>
            <person name="Maumus F."/>
            <person name="Mcmullan M."/>
            <person name="Sanges R."/>
            <person name="Schmutz J."/>
            <person name="Toseland A."/>
            <person name="Valas R."/>
            <person name="Veluchamy A."/>
            <person name="Ward B.J."/>
            <person name="Allen A."/>
            <person name="Barry K."/>
            <person name="Falciatore A."/>
            <person name="Ferrante M."/>
            <person name="Fortunato A.E."/>
            <person name="Gloeckner G."/>
            <person name="Gruber A."/>
            <person name="Hipkin R."/>
            <person name="Janech M."/>
            <person name="Kroth P."/>
            <person name="Leese F."/>
            <person name="Lindquist E."/>
            <person name="Lyon B.R."/>
            <person name="Martin J."/>
            <person name="Mayer C."/>
            <person name="Parker M."/>
            <person name="Quesneville H."/>
            <person name="Raymond J."/>
            <person name="Uhlig C."/>
            <person name="Valentin K.U."/>
            <person name="Worden A.Z."/>
            <person name="Armbrust E.V."/>
            <person name="Bowler C."/>
            <person name="Green B."/>
            <person name="Moulton V."/>
            <person name="Van Oosterhout C."/>
            <person name="Grigoriev I."/>
        </authorList>
    </citation>
    <scope>NUCLEOTIDE SEQUENCE [LARGE SCALE GENOMIC DNA]</scope>
    <source>
        <strain evidence="1 2">CCMP1102</strain>
    </source>
</reference>
<dbReference type="EMBL" id="KV784385">
    <property type="protein sequence ID" value="OEU07476.1"/>
    <property type="molecule type" value="Genomic_DNA"/>
</dbReference>
<evidence type="ECO:0000313" key="1">
    <source>
        <dbReference type="EMBL" id="OEU07476.1"/>
    </source>
</evidence>
<protein>
    <submittedName>
        <fullName evidence="1">Uncharacterized protein</fullName>
    </submittedName>
</protein>
<feature type="non-terminal residue" evidence="1">
    <location>
        <position position="1"/>
    </location>
</feature>
<sequence length="53" mass="6168">RINFYLTTGTVGTCLDHPTQYKTQLFRRGVDMKEAAILLDNPREHTGRGYKRK</sequence>
<dbReference type="Proteomes" id="UP000095751">
    <property type="component" value="Unassembled WGS sequence"/>
</dbReference>
<accession>A0A1E7ENR5</accession>
<dbReference type="OrthoDB" id="509720at2759"/>
<proteinExistence type="predicted"/>
<dbReference type="InParanoid" id="A0A1E7ENR5"/>
<name>A0A1E7ENR5_9STRA</name>